<evidence type="ECO:0000256" key="2">
    <source>
        <dbReference type="PIRNR" id="PIRNR000862"/>
    </source>
</evidence>
<feature type="domain" description="Partial AB-hydrolase lipase" evidence="4">
    <location>
        <begin position="52"/>
        <end position="117"/>
    </location>
</feature>
<evidence type="ECO:0000313" key="7">
    <source>
        <dbReference type="Proteomes" id="UP001359485"/>
    </source>
</evidence>
<dbReference type="EMBL" id="JAWJWF010000002">
    <property type="protein sequence ID" value="KAK6637679.1"/>
    <property type="molecule type" value="Genomic_DNA"/>
</dbReference>
<organism evidence="6 7">
    <name type="scientific">Polyplax serrata</name>
    <name type="common">Common mouse louse</name>
    <dbReference type="NCBI Taxonomy" id="468196"/>
    <lineage>
        <taxon>Eukaryota</taxon>
        <taxon>Metazoa</taxon>
        <taxon>Ecdysozoa</taxon>
        <taxon>Arthropoda</taxon>
        <taxon>Hexapoda</taxon>
        <taxon>Insecta</taxon>
        <taxon>Pterygota</taxon>
        <taxon>Neoptera</taxon>
        <taxon>Paraneoptera</taxon>
        <taxon>Psocodea</taxon>
        <taxon>Troctomorpha</taxon>
        <taxon>Phthiraptera</taxon>
        <taxon>Anoplura</taxon>
        <taxon>Polyplacidae</taxon>
        <taxon>Polyplax</taxon>
    </lineage>
</organism>
<protein>
    <recommendedName>
        <fullName evidence="2">Lipase</fullName>
    </recommendedName>
</protein>
<dbReference type="Gene3D" id="3.40.50.1820">
    <property type="entry name" value="alpha/beta hydrolase"/>
    <property type="match status" value="1"/>
</dbReference>
<evidence type="ECO:0000313" key="6">
    <source>
        <dbReference type="EMBL" id="KAK6637679.1"/>
    </source>
</evidence>
<dbReference type="InterPro" id="IPR022742">
    <property type="entry name" value="Hydrolase_4"/>
</dbReference>
<keyword evidence="3" id="KW-0732">Signal</keyword>
<keyword evidence="2" id="KW-0442">Lipid degradation</keyword>
<dbReference type="InterPro" id="IPR029058">
    <property type="entry name" value="AB_hydrolase_fold"/>
</dbReference>
<feature type="domain" description="Serine aminopeptidase S33" evidence="5">
    <location>
        <begin position="123"/>
        <end position="234"/>
    </location>
</feature>
<proteinExistence type="inferred from homology"/>
<accession>A0ABR1BBD6</accession>
<dbReference type="InterPro" id="IPR006693">
    <property type="entry name" value="AB_hydrolase_lipase"/>
</dbReference>
<keyword evidence="7" id="KW-1185">Reference proteome</keyword>
<dbReference type="PIRSF" id="PIRSF000862">
    <property type="entry name" value="Steryl_ester_lip"/>
    <property type="match status" value="1"/>
</dbReference>
<reference evidence="6 7" key="1">
    <citation type="submission" date="2023-09" db="EMBL/GenBank/DDBJ databases">
        <title>Genomes of two closely related lineages of the louse Polyplax serrata with different host specificities.</title>
        <authorList>
            <person name="Martinu J."/>
            <person name="Tarabai H."/>
            <person name="Stefka J."/>
            <person name="Hypsa V."/>
        </authorList>
    </citation>
    <scope>NUCLEOTIDE SEQUENCE [LARGE SCALE GENOMIC DNA]</scope>
    <source>
        <strain evidence="6">98ZLc_SE</strain>
    </source>
</reference>
<dbReference type="Pfam" id="PF12146">
    <property type="entry name" value="Hydrolase_4"/>
    <property type="match status" value="1"/>
</dbReference>
<gene>
    <name evidence="6" type="ORF">RUM44_008101</name>
</gene>
<dbReference type="PANTHER" id="PTHR11005">
    <property type="entry name" value="LYSOSOMAL ACID LIPASE-RELATED"/>
    <property type="match status" value="1"/>
</dbReference>
<sequence length="375" mass="43251">MKFLFRTRYPYPTCLAVVCFLLCECSADGIFYRSSCCKGQANFVPDVYKKTTDFIEAYGYVAESHSVVTEDGYIVTVHRIPRKQYDSSYNEVRQPFRPVVLIQHGIAGRSDNWLLNGPTSFPFVLNDAGYDVWLSDSRGNYYSKRHIRLSPNDPKFWDFSFHEQAYYDLPAMTDYIINTTGQSKIFYVGHSRGSTMIYVLLSLRPEYNDKFHLILNFAPVVYLRNSRSPLLQTIFKASTLDIKNLSRNFRLLTLPGINDKSVGFRKGLCVNGSATQLLCLQFIFSFAGYDHELFNTTNFPVISTHFPDGGSAKELLHYIQIANTDIFRPYDYNPETNLKVYGQYEPPEYNIENITAPMWLIYGRNDFVVSREKVP</sequence>
<evidence type="ECO:0000259" key="5">
    <source>
        <dbReference type="Pfam" id="PF12146"/>
    </source>
</evidence>
<keyword evidence="2" id="KW-0378">Hydrolase</keyword>
<comment type="similarity">
    <text evidence="1 2">Belongs to the AB hydrolase superfamily. Lipase family.</text>
</comment>
<dbReference type="InterPro" id="IPR025483">
    <property type="entry name" value="Lipase_euk"/>
</dbReference>
<comment type="caution">
    <text evidence="6">The sequence shown here is derived from an EMBL/GenBank/DDBJ whole genome shotgun (WGS) entry which is preliminary data.</text>
</comment>
<dbReference type="SUPFAM" id="SSF53474">
    <property type="entry name" value="alpha/beta-Hydrolases"/>
    <property type="match status" value="1"/>
</dbReference>
<evidence type="ECO:0000256" key="3">
    <source>
        <dbReference type="SAM" id="SignalP"/>
    </source>
</evidence>
<dbReference type="Pfam" id="PF04083">
    <property type="entry name" value="Abhydro_lipase"/>
    <property type="match status" value="1"/>
</dbReference>
<keyword evidence="2" id="KW-0443">Lipid metabolism</keyword>
<evidence type="ECO:0000259" key="4">
    <source>
        <dbReference type="Pfam" id="PF04083"/>
    </source>
</evidence>
<evidence type="ECO:0000256" key="1">
    <source>
        <dbReference type="ARBA" id="ARBA00010701"/>
    </source>
</evidence>
<feature type="chain" id="PRO_5045909021" description="Lipase" evidence="3">
    <location>
        <begin position="28"/>
        <end position="375"/>
    </location>
</feature>
<dbReference type="Proteomes" id="UP001359485">
    <property type="component" value="Unassembled WGS sequence"/>
</dbReference>
<feature type="signal peptide" evidence="3">
    <location>
        <begin position="1"/>
        <end position="27"/>
    </location>
</feature>
<name>A0ABR1BBD6_POLSC</name>